<evidence type="ECO:0000313" key="1">
    <source>
        <dbReference type="EMBL" id="CAB4763690.1"/>
    </source>
</evidence>
<gene>
    <name evidence="1" type="ORF">UFOPK2806_01874</name>
</gene>
<sequence>MCEAQPIEPVAIVTALVELEPGIPGARRRSIEDYFRLATDVLAIDLPMVVFCDEQFIDRISEMRRLLAPEAPTAVARYEPHPEAAEDLEFLRTSLGRRRTASTSNQVKDTPEYLAVGWSKPSLLRRATGLIDAGRYWWIDFGIAHTSAVPRGLADALRYDPATLNLPPVHFVSLANGDWHGQPGNFEWTWEGATAGSSDWWLHGAQLVCGGVFGVARGALGGFEQRVREAVAEAYQHDAAVTDEMLFSRVLALFPDATRVTAASYPTLLTALRDDLVPSLRDLCPSARVVELPGPERPDRAALNPSIANHPEGGYAVIIRHANYRYEDGRYTPLDGSGLIKTDNVLARLDDDLRVVSMQPIDDSLARTVSARYPVHGFEDMRLFHHDGAWWVSATVREHRDDGRCEIAACRLDEGGSIVRAFAMASPLGDRHEKNWAPIEGAKRMSFLWNAEPAVIVEVDDVLGATLLPRPIAPESVRTSARGGSQIIAVPGGWLSVVHHAHLVGTEGNERRHYRHRIIYYDAEWNAVASSREFFFQFVGIEFCAGVARHRDGIVLSYGVEDRVARLATISWADLWNMLGLRADERSVA</sequence>
<accession>A0A6J6UVA2</accession>
<protein>
    <submittedName>
        <fullName evidence="1">Unannotated protein</fullName>
    </submittedName>
</protein>
<dbReference type="EMBL" id="CAEZYY010000030">
    <property type="protein sequence ID" value="CAB4763690.1"/>
    <property type="molecule type" value="Genomic_DNA"/>
</dbReference>
<dbReference type="SUPFAM" id="SSF75005">
    <property type="entry name" value="Arabinanase/levansucrase/invertase"/>
    <property type="match status" value="1"/>
</dbReference>
<name>A0A6J6UVA2_9ZZZZ</name>
<dbReference type="InterPro" id="IPR023296">
    <property type="entry name" value="Glyco_hydro_beta-prop_sf"/>
</dbReference>
<reference evidence="1" key="1">
    <citation type="submission" date="2020-05" db="EMBL/GenBank/DDBJ databases">
        <authorList>
            <person name="Chiriac C."/>
            <person name="Salcher M."/>
            <person name="Ghai R."/>
            <person name="Kavagutti S V."/>
        </authorList>
    </citation>
    <scope>NUCLEOTIDE SEQUENCE</scope>
</reference>
<proteinExistence type="predicted"/>
<dbReference type="Gene3D" id="2.115.10.20">
    <property type="entry name" value="Glycosyl hydrolase domain, family 43"/>
    <property type="match status" value="1"/>
</dbReference>
<dbReference type="AlphaFoldDB" id="A0A6J6UVA2"/>
<organism evidence="1">
    <name type="scientific">freshwater metagenome</name>
    <dbReference type="NCBI Taxonomy" id="449393"/>
    <lineage>
        <taxon>unclassified sequences</taxon>
        <taxon>metagenomes</taxon>
        <taxon>ecological metagenomes</taxon>
    </lineage>
</organism>